<reference evidence="1 2" key="1">
    <citation type="submission" date="2023-07" db="EMBL/GenBank/DDBJ databases">
        <title>Genomic Encyclopedia of Type Strains, Phase IV (KMG-IV): sequencing the most valuable type-strain genomes for metagenomic binning, comparative biology and taxonomic classification.</title>
        <authorList>
            <person name="Goeker M."/>
        </authorList>
    </citation>
    <scope>NUCLEOTIDE SEQUENCE [LARGE SCALE GENOMIC DNA]</scope>
    <source>
        <strain evidence="1 2">DSM 46876</strain>
    </source>
</reference>
<sequence length="141" mass="16091">MPGGRPEKLTPEIQQKIVDSLRMGNYIETAAAYSGISKSTLYDWLKKGAREENGKYKNFSDAVQKAMAEAEMRDVAVISQASKENWQASAWRLERKYPNRWGRKTQHEISGKDGKPIEIAPKQLLADKLEQLAKKREEEKP</sequence>
<evidence type="ECO:0000313" key="2">
    <source>
        <dbReference type="Proteomes" id="UP001238450"/>
    </source>
</evidence>
<accession>A0AAJ1TIJ7</accession>
<dbReference type="RefSeq" id="WP_307252717.1">
    <property type="nucleotide sequence ID" value="NZ_JAUSUV010000007.1"/>
</dbReference>
<gene>
    <name evidence="1" type="ORF">J2Z48_001750</name>
</gene>
<dbReference type="EMBL" id="JAUSUV010000007">
    <property type="protein sequence ID" value="MDQ0417577.1"/>
    <property type="molecule type" value="Genomic_DNA"/>
</dbReference>
<evidence type="ECO:0000313" key="1">
    <source>
        <dbReference type="EMBL" id="MDQ0417577.1"/>
    </source>
</evidence>
<dbReference type="AlphaFoldDB" id="A0AAJ1TIJ7"/>
<comment type="caution">
    <text evidence="1">The sequence shown here is derived from an EMBL/GenBank/DDBJ whole genome shotgun (WGS) entry which is preliminary data.</text>
</comment>
<dbReference type="InterPro" id="IPR009057">
    <property type="entry name" value="Homeodomain-like_sf"/>
</dbReference>
<name>A0AAJ1TIJ7_9BACL</name>
<dbReference type="Proteomes" id="UP001238450">
    <property type="component" value="Unassembled WGS sequence"/>
</dbReference>
<dbReference type="Gene3D" id="1.10.10.60">
    <property type="entry name" value="Homeodomain-like"/>
    <property type="match status" value="1"/>
</dbReference>
<proteinExistence type="predicted"/>
<organism evidence="1 2">
    <name type="scientific">Croceifilum oryzae</name>
    <dbReference type="NCBI Taxonomy" id="1553429"/>
    <lineage>
        <taxon>Bacteria</taxon>
        <taxon>Bacillati</taxon>
        <taxon>Bacillota</taxon>
        <taxon>Bacilli</taxon>
        <taxon>Bacillales</taxon>
        <taxon>Thermoactinomycetaceae</taxon>
        <taxon>Croceifilum</taxon>
    </lineage>
</organism>
<keyword evidence="2" id="KW-1185">Reference proteome</keyword>
<dbReference type="SUPFAM" id="SSF46689">
    <property type="entry name" value="Homeodomain-like"/>
    <property type="match status" value="1"/>
</dbReference>
<protein>
    <submittedName>
        <fullName evidence="1">Transposase-like protein</fullName>
    </submittedName>
</protein>